<evidence type="ECO:0000259" key="1">
    <source>
        <dbReference type="Pfam" id="PF06985"/>
    </source>
</evidence>
<proteinExistence type="predicted"/>
<dbReference type="EMBL" id="JAPEUX010000007">
    <property type="protein sequence ID" value="KAJ4348062.1"/>
    <property type="molecule type" value="Genomic_DNA"/>
</dbReference>
<protein>
    <recommendedName>
        <fullName evidence="1">Heterokaryon incompatibility domain-containing protein</fullName>
    </recommendedName>
</protein>
<reference evidence="2" key="1">
    <citation type="submission" date="2022-10" db="EMBL/GenBank/DDBJ databases">
        <title>Tapping the CABI collections for fungal endophytes: first genome assemblies for Collariella, Neodidymelliopsis, Ascochyta clinopodiicola, Didymella pomorum, Didymosphaeria variabile, Neocosmospora piperis and Neocucurbitaria cava.</title>
        <authorList>
            <person name="Hill R."/>
        </authorList>
    </citation>
    <scope>NUCLEOTIDE SEQUENCE</scope>
    <source>
        <strain evidence="2">IMI 356815</strain>
    </source>
</reference>
<dbReference type="Pfam" id="PF06985">
    <property type="entry name" value="HET"/>
    <property type="match status" value="1"/>
</dbReference>
<dbReference type="AlphaFoldDB" id="A0A9W8XDT4"/>
<dbReference type="RefSeq" id="XP_056067450.1">
    <property type="nucleotide sequence ID" value="XM_056218185.1"/>
</dbReference>
<dbReference type="PANTHER" id="PTHR24148">
    <property type="entry name" value="ANKYRIN REPEAT DOMAIN-CONTAINING PROTEIN 39 HOMOLOG-RELATED"/>
    <property type="match status" value="1"/>
</dbReference>
<sequence>MGSGQSLEKELYLWIDAVVINQADADEKSRQVANMMNIYEKAHHVQVWLGKAATHTDEAVQFLYRLMADTDGKDKSISDSALDGLRDLYSRPWPTRMWIRQEVWAAKAISIQCGSSVLPLDVFKAGVVFSQQAGDSPNEGGSDVSEASDLGIYSSPQTLEWLHKKLMIAEAQLAAISFLTQKLVGQQSPEDRAVSGLGYKAMEGDGREDILWLLYESVNYESTDIRDRIYALIGMCDDPNIEIDYHKTPAEVFTFLAKHIIVRARSLGRVLEQDCKYGSQSNIDLPSWVPDWRTLSFIRYEPQYVTTYDMNSSFDSNRPQALMINGFLLGKVEAVKAKKKQKPDMLVHLDWTRIHKKLKGSNQFPGFPAKLPRGDTITFGYTRREIKPGDNLIAACGSDEFLLLRSSPKHEEETYEFVTSDLMSRDKRKDIRASLLK</sequence>
<organism evidence="2 3">
    <name type="scientific">Didymosphaeria variabile</name>
    <dbReference type="NCBI Taxonomy" id="1932322"/>
    <lineage>
        <taxon>Eukaryota</taxon>
        <taxon>Fungi</taxon>
        <taxon>Dikarya</taxon>
        <taxon>Ascomycota</taxon>
        <taxon>Pezizomycotina</taxon>
        <taxon>Dothideomycetes</taxon>
        <taxon>Pleosporomycetidae</taxon>
        <taxon>Pleosporales</taxon>
        <taxon>Massarineae</taxon>
        <taxon>Didymosphaeriaceae</taxon>
        <taxon>Didymosphaeria</taxon>
    </lineage>
</organism>
<dbReference type="PANTHER" id="PTHR24148:SF64">
    <property type="entry name" value="HETEROKARYON INCOMPATIBILITY DOMAIN-CONTAINING PROTEIN"/>
    <property type="match status" value="1"/>
</dbReference>
<name>A0A9W8XDT4_9PLEO</name>
<dbReference type="Proteomes" id="UP001140513">
    <property type="component" value="Unassembled WGS sequence"/>
</dbReference>
<evidence type="ECO:0000313" key="3">
    <source>
        <dbReference type="Proteomes" id="UP001140513"/>
    </source>
</evidence>
<gene>
    <name evidence="2" type="ORF">N0V89_009434</name>
</gene>
<dbReference type="InterPro" id="IPR052895">
    <property type="entry name" value="HetReg/Transcr_Mod"/>
</dbReference>
<dbReference type="InterPro" id="IPR010730">
    <property type="entry name" value="HET"/>
</dbReference>
<comment type="caution">
    <text evidence="2">The sequence shown here is derived from an EMBL/GenBank/DDBJ whole genome shotgun (WGS) entry which is preliminary data.</text>
</comment>
<keyword evidence="3" id="KW-1185">Reference proteome</keyword>
<feature type="domain" description="Heterokaryon incompatibility" evidence="1">
    <location>
        <begin position="9"/>
        <end position="102"/>
    </location>
</feature>
<evidence type="ECO:0000313" key="2">
    <source>
        <dbReference type="EMBL" id="KAJ4348062.1"/>
    </source>
</evidence>
<dbReference type="OrthoDB" id="3553147at2759"/>
<dbReference type="GeneID" id="80912964"/>
<accession>A0A9W8XDT4</accession>